<name>K3WM03_GLOUD</name>
<reference evidence="4" key="2">
    <citation type="submission" date="2010-04" db="EMBL/GenBank/DDBJ databases">
        <authorList>
            <person name="Buell R."/>
            <person name="Hamilton J."/>
            <person name="Hostetler J."/>
        </authorList>
    </citation>
    <scope>NUCLEOTIDE SEQUENCE [LARGE SCALE GENOMIC DNA]</scope>
    <source>
        <strain evidence="4">DAOM:BR144</strain>
    </source>
</reference>
<dbReference type="eggNOG" id="KOG2101">
    <property type="taxonomic scope" value="Eukaryota"/>
</dbReference>
<dbReference type="SUPFAM" id="SSF64268">
    <property type="entry name" value="PX domain"/>
    <property type="match status" value="1"/>
</dbReference>
<dbReference type="CDD" id="cd06093">
    <property type="entry name" value="PX_domain"/>
    <property type="match status" value="1"/>
</dbReference>
<evidence type="ECO:0000313" key="3">
    <source>
        <dbReference type="EnsemblProtists" id="PYU1_T005995"/>
    </source>
</evidence>
<evidence type="ECO:0000313" key="4">
    <source>
        <dbReference type="Proteomes" id="UP000019132"/>
    </source>
</evidence>
<feature type="region of interest" description="Disordered" evidence="1">
    <location>
        <begin position="214"/>
        <end position="235"/>
    </location>
</feature>
<organism evidence="3 4">
    <name type="scientific">Globisporangium ultimum (strain ATCC 200006 / CBS 805.95 / DAOM BR144)</name>
    <name type="common">Pythium ultimum</name>
    <dbReference type="NCBI Taxonomy" id="431595"/>
    <lineage>
        <taxon>Eukaryota</taxon>
        <taxon>Sar</taxon>
        <taxon>Stramenopiles</taxon>
        <taxon>Oomycota</taxon>
        <taxon>Peronosporomycetes</taxon>
        <taxon>Pythiales</taxon>
        <taxon>Pythiaceae</taxon>
        <taxon>Globisporangium</taxon>
    </lineage>
</organism>
<reference evidence="3" key="3">
    <citation type="submission" date="2015-02" db="UniProtKB">
        <authorList>
            <consortium name="EnsemblProtists"/>
        </authorList>
    </citation>
    <scope>IDENTIFICATION</scope>
    <source>
        <strain evidence="3">DAOM BR144</strain>
    </source>
</reference>
<dbReference type="HOGENOM" id="CLU_082002_0_0_1"/>
<dbReference type="EnsemblProtists" id="PYU1_T005995">
    <property type="protein sequence ID" value="PYU1_T005995"/>
    <property type="gene ID" value="PYU1_G005983"/>
</dbReference>
<evidence type="ECO:0000256" key="1">
    <source>
        <dbReference type="SAM" id="MobiDB-lite"/>
    </source>
</evidence>
<sequence>MQRLLYSFEKFDPNFLSKRQVSLQDYLASLLQTPGILEDRSLQHFLELEKHVDLFGNGSLGGEGNNGRLSVGVLGKSTMLSENDRLSAIVENAAQAFIDISEVPEPLEAEQAVQRKNEIVNASQSLLNEQKLVDHFAATLTVLELPQPVKSRASNEQIIAKLENGSEDGMTYEQEKELLLNALERVESSLGLEITPSTTELLAVMDPSLTPALATTSRSSLSNGLDEDGLSTSLQ</sequence>
<dbReference type="GO" id="GO:0035091">
    <property type="term" value="F:phosphatidylinositol binding"/>
    <property type="evidence" value="ECO:0007669"/>
    <property type="project" value="InterPro"/>
</dbReference>
<evidence type="ECO:0000259" key="2">
    <source>
        <dbReference type="Pfam" id="PF00787"/>
    </source>
</evidence>
<dbReference type="Pfam" id="PF00787">
    <property type="entry name" value="PX"/>
    <property type="match status" value="1"/>
</dbReference>
<feature type="compositionally biased region" description="Polar residues" evidence="1">
    <location>
        <begin position="214"/>
        <end position="223"/>
    </location>
</feature>
<proteinExistence type="predicted"/>
<keyword evidence="4" id="KW-1185">Reference proteome</keyword>
<feature type="domain" description="PX" evidence="2">
    <location>
        <begin position="8"/>
        <end position="47"/>
    </location>
</feature>
<dbReference type="EMBL" id="GL376625">
    <property type="status" value="NOT_ANNOTATED_CDS"/>
    <property type="molecule type" value="Genomic_DNA"/>
</dbReference>
<dbReference type="InterPro" id="IPR001683">
    <property type="entry name" value="PX_dom"/>
</dbReference>
<accession>K3WM03</accession>
<reference evidence="4" key="1">
    <citation type="journal article" date="2010" name="Genome Biol.">
        <title>Genome sequence of the necrotrophic plant pathogen Pythium ultimum reveals original pathogenicity mechanisms and effector repertoire.</title>
        <authorList>
            <person name="Levesque C.A."/>
            <person name="Brouwer H."/>
            <person name="Cano L."/>
            <person name="Hamilton J.P."/>
            <person name="Holt C."/>
            <person name="Huitema E."/>
            <person name="Raffaele S."/>
            <person name="Robideau G.P."/>
            <person name="Thines M."/>
            <person name="Win J."/>
            <person name="Zerillo M.M."/>
            <person name="Beakes G.W."/>
            <person name="Boore J.L."/>
            <person name="Busam D."/>
            <person name="Dumas B."/>
            <person name="Ferriera S."/>
            <person name="Fuerstenberg S.I."/>
            <person name="Gachon C.M."/>
            <person name="Gaulin E."/>
            <person name="Govers F."/>
            <person name="Grenville-Briggs L."/>
            <person name="Horner N."/>
            <person name="Hostetler J."/>
            <person name="Jiang R.H."/>
            <person name="Johnson J."/>
            <person name="Krajaejun T."/>
            <person name="Lin H."/>
            <person name="Meijer H.J."/>
            <person name="Moore B."/>
            <person name="Morris P."/>
            <person name="Phuntmart V."/>
            <person name="Puiu D."/>
            <person name="Shetty J."/>
            <person name="Stajich J.E."/>
            <person name="Tripathy S."/>
            <person name="Wawra S."/>
            <person name="van West P."/>
            <person name="Whitty B.R."/>
            <person name="Coutinho P.M."/>
            <person name="Henrissat B."/>
            <person name="Martin F."/>
            <person name="Thomas P.D."/>
            <person name="Tyler B.M."/>
            <person name="De Vries R.P."/>
            <person name="Kamoun S."/>
            <person name="Yandell M."/>
            <person name="Tisserat N."/>
            <person name="Buell C.R."/>
        </authorList>
    </citation>
    <scope>NUCLEOTIDE SEQUENCE</scope>
    <source>
        <strain evidence="4">DAOM:BR144</strain>
    </source>
</reference>
<dbReference type="Proteomes" id="UP000019132">
    <property type="component" value="Unassembled WGS sequence"/>
</dbReference>
<dbReference type="STRING" id="431595.K3WM03"/>
<dbReference type="InterPro" id="IPR036871">
    <property type="entry name" value="PX_dom_sf"/>
</dbReference>
<dbReference type="VEuPathDB" id="FungiDB:PYU1_G005983"/>
<dbReference type="InParanoid" id="K3WM03"/>
<dbReference type="OMA" id="FVVEISC"/>
<dbReference type="AlphaFoldDB" id="K3WM03"/>
<dbReference type="Gene3D" id="3.30.1520.10">
    <property type="entry name" value="Phox-like domain"/>
    <property type="match status" value="1"/>
</dbReference>
<protein>
    <recommendedName>
        <fullName evidence="2">PX domain-containing protein</fullName>
    </recommendedName>
</protein>